<dbReference type="Ensembl" id="ENSMALT00000022568.1">
    <property type="protein sequence ID" value="ENSMALP00000022143.1"/>
    <property type="gene ID" value="ENSMALG00000015463.1"/>
</dbReference>
<dbReference type="InterPro" id="IPR040647">
    <property type="entry name" value="SPIN-DOC_Znf-C2H2"/>
</dbReference>
<keyword evidence="4" id="KW-1185">Reference proteome</keyword>
<dbReference type="AlphaFoldDB" id="A0A3Q3JPD4"/>
<dbReference type="Proteomes" id="UP000261600">
    <property type="component" value="Unplaced"/>
</dbReference>
<reference evidence="3" key="1">
    <citation type="submission" date="2025-08" db="UniProtKB">
        <authorList>
            <consortium name="Ensembl"/>
        </authorList>
    </citation>
    <scope>IDENTIFICATION</scope>
</reference>
<evidence type="ECO:0000313" key="4">
    <source>
        <dbReference type="Proteomes" id="UP000261600"/>
    </source>
</evidence>
<proteinExistence type="predicted"/>
<dbReference type="PANTHER" id="PTHR45913:SF20">
    <property type="entry name" value="GENERAL TRANSCRIPTION FACTOR II-I REPEAT DOMAIN-CONTAINING PROTEIN 2"/>
    <property type="match status" value="1"/>
</dbReference>
<keyword evidence="1" id="KW-0175">Coiled coil</keyword>
<feature type="domain" description="SPIN-DOC-like zinc-finger" evidence="2">
    <location>
        <begin position="20"/>
        <end position="77"/>
    </location>
</feature>
<accession>A0A3Q3JPD4</accession>
<evidence type="ECO:0000313" key="3">
    <source>
        <dbReference type="Ensembl" id="ENSMALP00000022143.1"/>
    </source>
</evidence>
<dbReference type="PANTHER" id="PTHR45913">
    <property type="entry name" value="EPM2A-INTERACTING PROTEIN 1"/>
    <property type="match status" value="1"/>
</dbReference>
<sequence>MASSRGAKRKIDQENRVFQVRWETDYLFIDFKGKPMCLVCLEILSVMKDFNISRHYNILHKVKYAKYTTAARAAIVADLKSKVQKQRYLFFTRATTTQESALNASDAVALELAKAKKPLSDGKLIKRRAIEMAKAFGDDNLVKNFEVVSLSRHMVIHRVFDIHDHIEGKMKQVMHDCKYFSLALELTDVTDVSQLLIFTRTVDSSFKVHEELLKLVSLHDTTRGTDIFNAVNNVASEYGGFDKLSAVVTDGAPAMQGETHQICRAPSTEGSELPYTVKCNLHLSPQEALCARTLDFIHVMDLVTKITNLIHGGNRSLSHRRFIAFLDEVDAGKHQTVCELYVHMTTFQHKLELFKEGFSSRFLNLTHFPACEEMQKNVPKCEELLHKYKADIEKLQNEFKHHFQDFHDAATNGALRGPPLCCCQQATLRIQGTMRRRIHFGNWYQSPVYPPHPHPPSDFALSMISMFGSTYICESSFSTMKHIKSKERNRLTGDTLFHLMQIGCREFDIDIQSILRINSVIIFVSSIFLKYI</sequence>
<evidence type="ECO:0000259" key="2">
    <source>
        <dbReference type="Pfam" id="PF18658"/>
    </source>
</evidence>
<dbReference type="Pfam" id="PF18658">
    <property type="entry name" value="zf-C2H2_12"/>
    <property type="match status" value="1"/>
</dbReference>
<feature type="coiled-coil region" evidence="1">
    <location>
        <begin position="378"/>
        <end position="405"/>
    </location>
</feature>
<evidence type="ECO:0000256" key="1">
    <source>
        <dbReference type="SAM" id="Coils"/>
    </source>
</evidence>
<reference evidence="3" key="2">
    <citation type="submission" date="2025-09" db="UniProtKB">
        <authorList>
            <consortium name="Ensembl"/>
        </authorList>
    </citation>
    <scope>IDENTIFICATION</scope>
</reference>
<name>A0A3Q3JPD4_MONAL</name>
<protein>
    <recommendedName>
        <fullName evidence="2">SPIN-DOC-like zinc-finger domain-containing protein</fullName>
    </recommendedName>
</protein>
<organism evidence="3 4">
    <name type="scientific">Monopterus albus</name>
    <name type="common">Swamp eel</name>
    <dbReference type="NCBI Taxonomy" id="43700"/>
    <lineage>
        <taxon>Eukaryota</taxon>
        <taxon>Metazoa</taxon>
        <taxon>Chordata</taxon>
        <taxon>Craniata</taxon>
        <taxon>Vertebrata</taxon>
        <taxon>Euteleostomi</taxon>
        <taxon>Actinopterygii</taxon>
        <taxon>Neopterygii</taxon>
        <taxon>Teleostei</taxon>
        <taxon>Neoteleostei</taxon>
        <taxon>Acanthomorphata</taxon>
        <taxon>Anabantaria</taxon>
        <taxon>Synbranchiformes</taxon>
        <taxon>Synbranchidae</taxon>
        <taxon>Monopterus</taxon>
    </lineage>
</organism>